<evidence type="ECO:0000256" key="4">
    <source>
        <dbReference type="ARBA" id="ARBA00023004"/>
    </source>
</evidence>
<dbReference type="OMA" id="ETHPLFF"/>
<dbReference type="STRING" id="4232.A0A251SRE1"/>
<keyword evidence="2 5" id="KW-0479">Metal-binding</keyword>
<dbReference type="InterPro" id="IPR004294">
    <property type="entry name" value="Carotenoid_Oase"/>
</dbReference>
<comment type="similarity">
    <text evidence="1">Belongs to the carotenoid oxygenase family.</text>
</comment>
<comment type="cofactor">
    <cofactor evidence="5">
        <name>Fe(2+)</name>
        <dbReference type="ChEBI" id="CHEBI:29033"/>
    </cofactor>
    <text evidence="5">Binds 1 Fe(2+) ion per subunit.</text>
</comment>
<evidence type="ECO:0000256" key="2">
    <source>
        <dbReference type="ARBA" id="ARBA00022723"/>
    </source>
</evidence>
<gene>
    <name evidence="6" type="ORF">HannXRQ_Chr13g0401841</name>
</gene>
<reference evidence="7" key="1">
    <citation type="journal article" date="2017" name="Nature">
        <title>The sunflower genome provides insights into oil metabolism, flowering and Asterid evolution.</title>
        <authorList>
            <person name="Badouin H."/>
            <person name="Gouzy J."/>
            <person name="Grassa C.J."/>
            <person name="Murat F."/>
            <person name="Staton S.E."/>
            <person name="Cottret L."/>
            <person name="Lelandais-Briere C."/>
            <person name="Owens G.L."/>
            <person name="Carrere S."/>
            <person name="Mayjonade B."/>
            <person name="Legrand L."/>
            <person name="Gill N."/>
            <person name="Kane N.C."/>
            <person name="Bowers J.E."/>
            <person name="Hubner S."/>
            <person name="Bellec A."/>
            <person name="Berard A."/>
            <person name="Berges H."/>
            <person name="Blanchet N."/>
            <person name="Boniface M.C."/>
            <person name="Brunel D."/>
            <person name="Catrice O."/>
            <person name="Chaidir N."/>
            <person name="Claudel C."/>
            <person name="Donnadieu C."/>
            <person name="Faraut T."/>
            <person name="Fievet G."/>
            <person name="Helmstetter N."/>
            <person name="King M."/>
            <person name="Knapp S.J."/>
            <person name="Lai Z."/>
            <person name="Le Paslier M.C."/>
            <person name="Lippi Y."/>
            <person name="Lorenzon L."/>
            <person name="Mandel J.R."/>
            <person name="Marage G."/>
            <person name="Marchand G."/>
            <person name="Marquand E."/>
            <person name="Bret-Mestries E."/>
            <person name="Morien E."/>
            <person name="Nambeesan S."/>
            <person name="Nguyen T."/>
            <person name="Pegot-Espagnet P."/>
            <person name="Pouilly N."/>
            <person name="Raftis F."/>
            <person name="Sallet E."/>
            <person name="Schiex T."/>
            <person name="Thomas J."/>
            <person name="Vandecasteele C."/>
            <person name="Vares D."/>
            <person name="Vear F."/>
            <person name="Vautrin S."/>
            <person name="Crespi M."/>
            <person name="Mangin B."/>
            <person name="Burke J.M."/>
            <person name="Salse J."/>
            <person name="Munos S."/>
            <person name="Vincourt P."/>
            <person name="Rieseberg L.H."/>
            <person name="Langlade N.B."/>
        </authorList>
    </citation>
    <scope>NUCLEOTIDE SEQUENCE [LARGE SCALE GENOMIC DNA]</scope>
    <source>
        <strain evidence="7">cv. SF193</strain>
    </source>
</reference>
<dbReference type="GO" id="GO:0016702">
    <property type="term" value="F:oxidoreductase activity, acting on single donors with incorporation of molecular oxygen, incorporation of two atoms of oxygen"/>
    <property type="evidence" value="ECO:0007669"/>
    <property type="project" value="InterPro"/>
</dbReference>
<feature type="binding site" evidence="5">
    <location>
        <position position="115"/>
    </location>
    <ligand>
        <name>Fe cation</name>
        <dbReference type="ChEBI" id="CHEBI:24875"/>
        <note>catalytic</note>
    </ligand>
</feature>
<evidence type="ECO:0000256" key="5">
    <source>
        <dbReference type="PIRSR" id="PIRSR604294-1"/>
    </source>
</evidence>
<evidence type="ECO:0000313" key="6">
    <source>
        <dbReference type="EMBL" id="OTG01415.1"/>
    </source>
</evidence>
<dbReference type="Proteomes" id="UP000215914">
    <property type="component" value="Chromosome 13"/>
</dbReference>
<accession>A0A251SRE1</accession>
<dbReference type="AlphaFoldDB" id="A0A251SRE1"/>
<dbReference type="InParanoid" id="A0A251SRE1"/>
<keyword evidence="3" id="KW-0223">Dioxygenase</keyword>
<evidence type="ECO:0000313" key="7">
    <source>
        <dbReference type="Proteomes" id="UP000215914"/>
    </source>
</evidence>
<protein>
    <submittedName>
        <fullName evidence="6">Putative carotenoid oxygenase</fullName>
    </submittedName>
</protein>
<evidence type="ECO:0000256" key="3">
    <source>
        <dbReference type="ARBA" id="ARBA00022964"/>
    </source>
</evidence>
<dbReference type="GO" id="GO:0046872">
    <property type="term" value="F:metal ion binding"/>
    <property type="evidence" value="ECO:0007669"/>
    <property type="project" value="UniProtKB-KW"/>
</dbReference>
<dbReference type="Pfam" id="PF03055">
    <property type="entry name" value="RPE65"/>
    <property type="match status" value="1"/>
</dbReference>
<keyword evidence="7" id="KW-1185">Reference proteome</keyword>
<evidence type="ECO:0000256" key="1">
    <source>
        <dbReference type="ARBA" id="ARBA00006787"/>
    </source>
</evidence>
<keyword evidence="3" id="KW-0560">Oxidoreductase</keyword>
<dbReference type="EMBL" id="CM007902">
    <property type="protein sequence ID" value="OTG01415.1"/>
    <property type="molecule type" value="Genomic_DNA"/>
</dbReference>
<sequence>MLHALYFKKESDGKWSISYKNKHLETETLKMENKETHPLFFLLLKAILRLFYQLICSTLFGTVNKLLSNTSVLSIRASFTQLLRNHLPQEIDIQTLNTLGNWDVNGSWNRPFTAHPKKVPGSGELVTMGVNAMKPFFEIGVISGTLVNIFLV</sequence>
<dbReference type="PANTHER" id="PTHR10543">
    <property type="entry name" value="BETA-CAROTENE DIOXYGENASE"/>
    <property type="match status" value="1"/>
</dbReference>
<keyword evidence="4 5" id="KW-0408">Iron</keyword>
<name>A0A251SRE1_HELAN</name>
<proteinExistence type="inferred from homology"/>
<dbReference type="PANTHER" id="PTHR10543:SF142">
    <property type="entry name" value="OS06G0162550 PROTEIN"/>
    <property type="match status" value="1"/>
</dbReference>
<organism evidence="6 7">
    <name type="scientific">Helianthus annuus</name>
    <name type="common">Common sunflower</name>
    <dbReference type="NCBI Taxonomy" id="4232"/>
    <lineage>
        <taxon>Eukaryota</taxon>
        <taxon>Viridiplantae</taxon>
        <taxon>Streptophyta</taxon>
        <taxon>Embryophyta</taxon>
        <taxon>Tracheophyta</taxon>
        <taxon>Spermatophyta</taxon>
        <taxon>Magnoliopsida</taxon>
        <taxon>eudicotyledons</taxon>
        <taxon>Gunneridae</taxon>
        <taxon>Pentapetalae</taxon>
        <taxon>asterids</taxon>
        <taxon>campanulids</taxon>
        <taxon>Asterales</taxon>
        <taxon>Asteraceae</taxon>
        <taxon>Asteroideae</taxon>
        <taxon>Heliantheae alliance</taxon>
        <taxon>Heliantheae</taxon>
        <taxon>Helianthus</taxon>
    </lineage>
</organism>